<evidence type="ECO:0000256" key="1">
    <source>
        <dbReference type="ARBA" id="ARBA00022729"/>
    </source>
</evidence>
<dbReference type="AlphaFoldDB" id="A0A0N0MAR1"/>
<dbReference type="EMBL" id="LGSZ01000047">
    <property type="protein sequence ID" value="KPH79954.1"/>
    <property type="molecule type" value="Genomic_DNA"/>
</dbReference>
<dbReference type="Proteomes" id="UP000037822">
    <property type="component" value="Unassembled WGS sequence"/>
</dbReference>
<evidence type="ECO:0000313" key="4">
    <source>
        <dbReference type="Proteomes" id="UP000037822"/>
    </source>
</evidence>
<organism evidence="3 4">
    <name type="scientific">Bosea vaviloviae</name>
    <dbReference type="NCBI Taxonomy" id="1526658"/>
    <lineage>
        <taxon>Bacteria</taxon>
        <taxon>Pseudomonadati</taxon>
        <taxon>Pseudomonadota</taxon>
        <taxon>Alphaproteobacteria</taxon>
        <taxon>Hyphomicrobiales</taxon>
        <taxon>Boseaceae</taxon>
        <taxon>Bosea</taxon>
    </lineage>
</organism>
<dbReference type="RefSeq" id="WP_054209957.1">
    <property type="nucleotide sequence ID" value="NZ_LGSZ01000047.1"/>
</dbReference>
<dbReference type="SMART" id="SM00062">
    <property type="entry name" value="PBPb"/>
    <property type="match status" value="1"/>
</dbReference>
<dbReference type="InterPro" id="IPR001638">
    <property type="entry name" value="Solute-binding_3/MltF_N"/>
</dbReference>
<gene>
    <name evidence="3" type="ORF">AE618_15490</name>
</gene>
<dbReference type="PANTHER" id="PTHR35936:SF17">
    <property type="entry name" value="ARGININE-BINDING EXTRACELLULAR PROTEIN ARTP"/>
    <property type="match status" value="1"/>
</dbReference>
<dbReference type="SUPFAM" id="SSF53850">
    <property type="entry name" value="Periplasmic binding protein-like II"/>
    <property type="match status" value="1"/>
</dbReference>
<sequence>MRSDDDLEPVSPALRERLAPGGTLRAGINLSNFLLVSSRTSDGGPAGVSPDMARAIADRLGVALLYVPYASPALLADAATRGEWDIGLIGAEPQRAETIAFTTAYAAIEATYLVPAGSNLTSIADVDAPGVRIAVTAKTAYGLWLDRNISRAELIRSTTMDETLADFRDRKLDALAGLRARLITDVVQLPGARILDGRFMTVQQAIGIARTGDSQTDAALAWLTRFVETAKASGFVGELIARHGVAGLSVA</sequence>
<proteinExistence type="predicted"/>
<keyword evidence="1" id="KW-0732">Signal</keyword>
<dbReference type="PATRIC" id="fig|1526658.3.peg.4472"/>
<comment type="caution">
    <text evidence="3">The sequence shown here is derived from an EMBL/GenBank/DDBJ whole genome shotgun (WGS) entry which is preliminary data.</text>
</comment>
<feature type="domain" description="Solute-binding protein family 3/N-terminal" evidence="2">
    <location>
        <begin position="23"/>
        <end position="247"/>
    </location>
</feature>
<reference evidence="3 4" key="1">
    <citation type="submission" date="2015-07" db="EMBL/GenBank/DDBJ databases">
        <title>Whole genome sequencing of Bosea vaviloviae isolated from cave pool.</title>
        <authorList>
            <person name="Tan N.E.H."/>
            <person name="Lee Y.P."/>
            <person name="Gan H.M."/>
            <person name="Barton H."/>
            <person name="Savka M.A."/>
        </authorList>
    </citation>
    <scope>NUCLEOTIDE SEQUENCE [LARGE SCALE GENOMIC DNA]</scope>
    <source>
        <strain evidence="3 4">SD260</strain>
    </source>
</reference>
<name>A0A0N0MAR1_9HYPH</name>
<keyword evidence="4" id="KW-1185">Reference proteome</keyword>
<evidence type="ECO:0000313" key="3">
    <source>
        <dbReference type="EMBL" id="KPH79954.1"/>
    </source>
</evidence>
<evidence type="ECO:0000259" key="2">
    <source>
        <dbReference type="SMART" id="SM00062"/>
    </source>
</evidence>
<dbReference type="Pfam" id="PF00497">
    <property type="entry name" value="SBP_bac_3"/>
    <property type="match status" value="1"/>
</dbReference>
<dbReference type="PANTHER" id="PTHR35936">
    <property type="entry name" value="MEMBRANE-BOUND LYTIC MUREIN TRANSGLYCOSYLASE F"/>
    <property type="match status" value="1"/>
</dbReference>
<dbReference type="Gene3D" id="3.40.190.10">
    <property type="entry name" value="Periplasmic binding protein-like II"/>
    <property type="match status" value="2"/>
</dbReference>
<protein>
    <submittedName>
        <fullName evidence="3">ABC transporter substrate-binding protein</fullName>
    </submittedName>
</protein>
<dbReference type="OrthoDB" id="6955767at2"/>
<accession>A0A0N0MAR1</accession>